<dbReference type="Proteomes" id="UP000549394">
    <property type="component" value="Unassembled WGS sequence"/>
</dbReference>
<organism evidence="3 4">
    <name type="scientific">Dimorphilus gyrociliatus</name>
    <dbReference type="NCBI Taxonomy" id="2664684"/>
    <lineage>
        <taxon>Eukaryota</taxon>
        <taxon>Metazoa</taxon>
        <taxon>Spiralia</taxon>
        <taxon>Lophotrochozoa</taxon>
        <taxon>Annelida</taxon>
        <taxon>Polychaeta</taxon>
        <taxon>Polychaeta incertae sedis</taxon>
        <taxon>Dinophilidae</taxon>
        <taxon>Dimorphilus</taxon>
    </lineage>
</organism>
<sequence length="239" mass="27523">MAEKEKKLKVKVKLEQSPSSKEKAASNSSESNRSSLKRKLGKDDTFRTKKAGDETSDEEKEWLDALEKGELDDTGRVKKEKDVSLMTARQRSMLTKDDFAFEPEVPSIVTKSTGKNMTAEQRQRRAQKRREQALKKREKEKKDTIERLLKKQDTKRSNRTKHTKKNMKDSVKVKYTTEAICITFPPSMESPYLPKKKIEQVPIQRLCDMPGCSNKRKYSCSKTGKSLCSLVCYKKNCKS</sequence>
<dbReference type="CDD" id="cd23021">
    <property type="entry name" value="zf-HIT_IN80B"/>
    <property type="match status" value="1"/>
</dbReference>
<dbReference type="InterPro" id="IPR007529">
    <property type="entry name" value="Znf_HIT"/>
</dbReference>
<dbReference type="GO" id="GO:0006338">
    <property type="term" value="P:chromatin remodeling"/>
    <property type="evidence" value="ECO:0007669"/>
    <property type="project" value="InterPro"/>
</dbReference>
<reference evidence="3 4" key="1">
    <citation type="submission" date="2020-08" db="EMBL/GenBank/DDBJ databases">
        <authorList>
            <person name="Hejnol A."/>
        </authorList>
    </citation>
    <scope>NUCLEOTIDE SEQUENCE [LARGE SCALE GENOMIC DNA]</scope>
</reference>
<protein>
    <submittedName>
        <fullName evidence="3">DgyrCDS6124</fullName>
    </submittedName>
</protein>
<dbReference type="Pfam" id="PF04438">
    <property type="entry name" value="zf-HIT"/>
    <property type="match status" value="1"/>
</dbReference>
<feature type="compositionally biased region" description="Basic and acidic residues" evidence="1">
    <location>
        <begin position="129"/>
        <end position="145"/>
    </location>
</feature>
<comment type="caution">
    <text evidence="3">The sequence shown here is derived from an EMBL/GenBank/DDBJ whole genome shotgun (WGS) entry which is preliminary data.</text>
</comment>
<dbReference type="Pfam" id="PF04795">
    <property type="entry name" value="PAPA-1"/>
    <property type="match status" value="1"/>
</dbReference>
<feature type="compositionally biased region" description="Polar residues" evidence="1">
    <location>
        <begin position="109"/>
        <end position="118"/>
    </location>
</feature>
<evidence type="ECO:0000256" key="1">
    <source>
        <dbReference type="SAM" id="MobiDB-lite"/>
    </source>
</evidence>
<dbReference type="EMBL" id="CAJFCJ010000007">
    <property type="protein sequence ID" value="CAD5117339.1"/>
    <property type="molecule type" value="Genomic_DNA"/>
</dbReference>
<dbReference type="InterPro" id="IPR006880">
    <property type="entry name" value="INO80B_C"/>
</dbReference>
<evidence type="ECO:0000313" key="3">
    <source>
        <dbReference type="EMBL" id="CAD5117339.1"/>
    </source>
</evidence>
<feature type="domain" description="INO80 complex subunit B-like conserved region" evidence="2">
    <location>
        <begin position="120"/>
        <end position="188"/>
    </location>
</feature>
<dbReference type="OrthoDB" id="2021186at2759"/>
<dbReference type="PANTHER" id="PTHR21561:SF12">
    <property type="entry name" value="INO80 COMPLEX SUBUNIT B"/>
    <property type="match status" value="1"/>
</dbReference>
<dbReference type="AlphaFoldDB" id="A0A7I8VPE8"/>
<gene>
    <name evidence="3" type="ORF">DGYR_LOCUS5874</name>
</gene>
<feature type="compositionally biased region" description="Low complexity" evidence="1">
    <location>
        <begin position="25"/>
        <end position="34"/>
    </location>
</feature>
<feature type="region of interest" description="Disordered" evidence="1">
    <location>
        <begin position="101"/>
        <end position="145"/>
    </location>
</feature>
<feature type="compositionally biased region" description="Basic and acidic residues" evidence="1">
    <location>
        <begin position="62"/>
        <end position="83"/>
    </location>
</feature>
<dbReference type="PANTHER" id="PTHR21561">
    <property type="entry name" value="INO80 COMPLEX SUBUNIT B"/>
    <property type="match status" value="1"/>
</dbReference>
<feature type="region of interest" description="Disordered" evidence="1">
    <location>
        <begin position="1"/>
        <end position="86"/>
    </location>
</feature>
<accession>A0A7I8VPE8</accession>
<evidence type="ECO:0000313" key="4">
    <source>
        <dbReference type="Proteomes" id="UP000549394"/>
    </source>
</evidence>
<dbReference type="GO" id="GO:0031011">
    <property type="term" value="C:Ino80 complex"/>
    <property type="evidence" value="ECO:0007669"/>
    <property type="project" value="InterPro"/>
</dbReference>
<proteinExistence type="predicted"/>
<evidence type="ECO:0000259" key="2">
    <source>
        <dbReference type="SMART" id="SM01406"/>
    </source>
</evidence>
<keyword evidence="4" id="KW-1185">Reference proteome</keyword>
<name>A0A7I8VPE8_9ANNE</name>
<dbReference type="InterPro" id="IPR029523">
    <property type="entry name" value="INO80B/Ies2"/>
</dbReference>
<feature type="compositionally biased region" description="Basic and acidic residues" evidence="1">
    <location>
        <begin position="41"/>
        <end position="53"/>
    </location>
</feature>
<dbReference type="SMART" id="SM01406">
    <property type="entry name" value="PAPA-1"/>
    <property type="match status" value="1"/>
</dbReference>